<feature type="region of interest" description="Disordered" evidence="1">
    <location>
        <begin position="65"/>
        <end position="147"/>
    </location>
</feature>
<geneLocation type="plasmid" evidence="3">
    <name>unnamed1</name>
</geneLocation>
<feature type="transmembrane region" description="Helical" evidence="2">
    <location>
        <begin position="20"/>
        <end position="42"/>
    </location>
</feature>
<accession>A0A2S0US55</accession>
<dbReference type="RefSeq" id="WP_108437453.1">
    <property type="nucleotide sequence ID" value="NZ_CP028919.1"/>
</dbReference>
<feature type="compositionally biased region" description="Basic residues" evidence="1">
    <location>
        <begin position="95"/>
        <end position="104"/>
    </location>
</feature>
<evidence type="ECO:0000256" key="1">
    <source>
        <dbReference type="SAM" id="MobiDB-lite"/>
    </source>
</evidence>
<dbReference type="Proteomes" id="UP000244496">
    <property type="component" value="Plasmid unnamed1"/>
</dbReference>
<name>A0A2S0US55_9RHOB</name>
<proteinExistence type="predicted"/>
<organism evidence="3 4">
    <name type="scientific">Paragemmobacter aquarius</name>
    <dbReference type="NCBI Taxonomy" id="2169400"/>
    <lineage>
        <taxon>Bacteria</taxon>
        <taxon>Pseudomonadati</taxon>
        <taxon>Pseudomonadota</taxon>
        <taxon>Alphaproteobacteria</taxon>
        <taxon>Rhodobacterales</taxon>
        <taxon>Paracoccaceae</taxon>
        <taxon>Paragemmobacter</taxon>
    </lineage>
</organism>
<sequence length="147" mass="15992">MANPDPNLRPDLRRERERHAGPLIGIALVVIFAVALLFWWLMDEAAEAPGPNTTIEQNDIDVVPPAAEGEGATDLPAEAPADVVTPEPAPDLTPRRTRRVRRPVAGRVLAGTRFSPERSRRRIGQSLIDASGMERGARGNLARFSTS</sequence>
<keyword evidence="4" id="KW-1185">Reference proteome</keyword>
<keyword evidence="2" id="KW-0472">Membrane</keyword>
<protein>
    <submittedName>
        <fullName evidence="3">Uncharacterized protein</fullName>
    </submittedName>
</protein>
<evidence type="ECO:0000256" key="2">
    <source>
        <dbReference type="SAM" id="Phobius"/>
    </source>
</evidence>
<dbReference type="EMBL" id="CP028919">
    <property type="protein sequence ID" value="AWB50648.1"/>
    <property type="molecule type" value="Genomic_DNA"/>
</dbReference>
<dbReference type="AlphaFoldDB" id="A0A2S0US55"/>
<dbReference type="OrthoDB" id="7779177at2"/>
<dbReference type="KEGG" id="geh:HYN69_18810"/>
<reference evidence="3 4" key="1">
    <citation type="submission" date="2018-04" db="EMBL/GenBank/DDBJ databases">
        <title>Genome sequencing of Gemmobacter.</title>
        <authorList>
            <person name="Yi H."/>
            <person name="Baek M.-G."/>
        </authorList>
    </citation>
    <scope>NUCLEOTIDE SEQUENCE [LARGE SCALE GENOMIC DNA]</scope>
    <source>
        <strain evidence="3 4">HYN0069</strain>
        <plasmid evidence="4">Plasmid unnamed1</plasmid>
    </source>
</reference>
<evidence type="ECO:0000313" key="3">
    <source>
        <dbReference type="EMBL" id="AWB50648.1"/>
    </source>
</evidence>
<keyword evidence="3" id="KW-0614">Plasmid</keyword>
<keyword evidence="2" id="KW-0812">Transmembrane</keyword>
<gene>
    <name evidence="3" type="ORF">HYN69_18810</name>
</gene>
<evidence type="ECO:0000313" key="4">
    <source>
        <dbReference type="Proteomes" id="UP000244496"/>
    </source>
</evidence>
<keyword evidence="2" id="KW-1133">Transmembrane helix</keyword>